<protein>
    <submittedName>
        <fullName evidence="2">Uncharacterized protein</fullName>
    </submittedName>
</protein>
<reference evidence="2 3" key="1">
    <citation type="submission" date="2020-08" db="EMBL/GenBank/DDBJ databases">
        <title>Aphidius gifuensis genome sequencing and assembly.</title>
        <authorList>
            <person name="Du Z."/>
        </authorList>
    </citation>
    <scope>NUCLEOTIDE SEQUENCE [LARGE SCALE GENOMIC DNA]</scope>
    <source>
        <strain evidence="2">YNYX2018</strain>
        <tissue evidence="2">Adults</tissue>
    </source>
</reference>
<name>A0A835CLR9_APHGI</name>
<comment type="caution">
    <text evidence="2">The sequence shown here is derived from an EMBL/GenBank/DDBJ whole genome shotgun (WGS) entry which is preliminary data.</text>
</comment>
<feature type="compositionally biased region" description="Low complexity" evidence="1">
    <location>
        <begin position="174"/>
        <end position="187"/>
    </location>
</feature>
<evidence type="ECO:0000313" key="3">
    <source>
        <dbReference type="Proteomes" id="UP000639338"/>
    </source>
</evidence>
<organism evidence="2 3">
    <name type="scientific">Aphidius gifuensis</name>
    <name type="common">Parasitoid wasp</name>
    <dbReference type="NCBI Taxonomy" id="684658"/>
    <lineage>
        <taxon>Eukaryota</taxon>
        <taxon>Metazoa</taxon>
        <taxon>Ecdysozoa</taxon>
        <taxon>Arthropoda</taxon>
        <taxon>Hexapoda</taxon>
        <taxon>Insecta</taxon>
        <taxon>Pterygota</taxon>
        <taxon>Neoptera</taxon>
        <taxon>Endopterygota</taxon>
        <taxon>Hymenoptera</taxon>
        <taxon>Apocrita</taxon>
        <taxon>Ichneumonoidea</taxon>
        <taxon>Braconidae</taxon>
        <taxon>Aphidiinae</taxon>
        <taxon>Aphidius</taxon>
    </lineage>
</organism>
<accession>A0A835CLR9</accession>
<proteinExistence type="predicted"/>
<feature type="compositionally biased region" description="Acidic residues" evidence="1">
    <location>
        <begin position="400"/>
        <end position="412"/>
    </location>
</feature>
<evidence type="ECO:0000256" key="1">
    <source>
        <dbReference type="SAM" id="MobiDB-lite"/>
    </source>
</evidence>
<gene>
    <name evidence="2" type="ORF">HCN44_003482</name>
</gene>
<sequence length="485" mass="55550">MLKLHEQFEKIWQGEHFNNFIQEYTVIPLKVILFTEKQLQQVCKKRKGSVFCYLDATGLPHDANVDSIIYWYSLILAGGGKGLGPFPVAEFISSAHSVLHIQPCEINADLIEINEEDEIGESENLYPYENDIKIKNSLYYQESLKKIQSEDEDEDEDNVISLLKDQDEEEYEKSSMSSTHGDSSSSSSDEDNISESDDNDNSTKEINTTHTLVMDKDPVAIARDLLFSTENKIPPSFPDLQKNIKGYAITPTDFSSLIPGEEVVHVRKNIARILIEANAKEFSEIIGREEMRRRHLDFETMEGKESKKKNIWPTIYTEFDNKTAPIKHCIVPLSTLKRWDKNSIEPYQFNNNLHKIYNDIDDTSKDSYREEIDIHENNGDSDVTVQFKNNSYKISADTDNTSEDSYSEEIDVDGNNSNSDIFDDSEHSSTEILIQSYNSEDGAGSPTMISVRIEDQFNDIEKKFVYENCDVTVDEAVLDLMELYF</sequence>
<feature type="region of interest" description="Disordered" evidence="1">
    <location>
        <begin position="164"/>
        <end position="211"/>
    </location>
</feature>
<evidence type="ECO:0000313" key="2">
    <source>
        <dbReference type="EMBL" id="KAF7987619.1"/>
    </source>
</evidence>
<keyword evidence="3" id="KW-1185">Reference proteome</keyword>
<dbReference type="AlphaFoldDB" id="A0A835CLR9"/>
<feature type="compositionally biased region" description="Acidic residues" evidence="1">
    <location>
        <begin position="188"/>
        <end position="200"/>
    </location>
</feature>
<dbReference type="EMBL" id="JACMRX010000006">
    <property type="protein sequence ID" value="KAF7987619.1"/>
    <property type="molecule type" value="Genomic_DNA"/>
</dbReference>
<dbReference type="Proteomes" id="UP000639338">
    <property type="component" value="Unassembled WGS sequence"/>
</dbReference>
<feature type="region of interest" description="Disordered" evidence="1">
    <location>
        <begin position="396"/>
        <end position="418"/>
    </location>
</feature>